<name>A0A1F7Y1N6_9BACT</name>
<protein>
    <recommendedName>
        <fullName evidence="3">Glycosyltransferase 2-like domain-containing protein</fullName>
    </recommendedName>
</protein>
<evidence type="ECO:0008006" key="3">
    <source>
        <dbReference type="Google" id="ProtNLM"/>
    </source>
</evidence>
<sequence>MTKISLLISLFSGRLKQFDLSLQSMVRQQKNKGLIELLVFIDYVDNRGVIDVLKQYRVFFRSVKAYLVAKKTYPVAHSASRRNFLALQATGEYIVFSEPEMFHIDNSIERLLKQANPQNIHNWICGPVFAAEDFVDQSGKMIVNEYRNIPHLDTLLGIVQRPDVLSSPAFLHNYHQIDYEFYKTPFFVVCFNRDTFLRLGGLNQNLKVRGFEETEFYQRFKRLGGKIIIDPKLVTIHLPHPRSLNQESQVCWDFYNSTVCFDRSQKLGELQDVVYRQVVIK</sequence>
<organism evidence="1 2">
    <name type="scientific">Candidatus Woesebacteria bacterium RIFCSPHIGHO2_01_FULL_38_9</name>
    <dbReference type="NCBI Taxonomy" id="1802492"/>
    <lineage>
        <taxon>Bacteria</taxon>
        <taxon>Candidatus Woeseibacteriota</taxon>
    </lineage>
</organism>
<dbReference type="Proteomes" id="UP000178419">
    <property type="component" value="Unassembled WGS sequence"/>
</dbReference>
<evidence type="ECO:0000313" key="1">
    <source>
        <dbReference type="EMBL" id="OGM21186.1"/>
    </source>
</evidence>
<dbReference type="SUPFAM" id="SSF53448">
    <property type="entry name" value="Nucleotide-diphospho-sugar transferases"/>
    <property type="match status" value="1"/>
</dbReference>
<accession>A0A1F7Y1N6</accession>
<dbReference type="AlphaFoldDB" id="A0A1F7Y1N6"/>
<dbReference type="InterPro" id="IPR029044">
    <property type="entry name" value="Nucleotide-diphossugar_trans"/>
</dbReference>
<dbReference type="Gene3D" id="3.90.550.10">
    <property type="entry name" value="Spore Coat Polysaccharide Biosynthesis Protein SpsA, Chain A"/>
    <property type="match status" value="1"/>
</dbReference>
<comment type="caution">
    <text evidence="1">The sequence shown here is derived from an EMBL/GenBank/DDBJ whole genome shotgun (WGS) entry which is preliminary data.</text>
</comment>
<evidence type="ECO:0000313" key="2">
    <source>
        <dbReference type="Proteomes" id="UP000178419"/>
    </source>
</evidence>
<proteinExistence type="predicted"/>
<dbReference type="EMBL" id="MGGE01000023">
    <property type="protein sequence ID" value="OGM21186.1"/>
    <property type="molecule type" value="Genomic_DNA"/>
</dbReference>
<reference evidence="1 2" key="1">
    <citation type="journal article" date="2016" name="Nat. Commun.">
        <title>Thousands of microbial genomes shed light on interconnected biogeochemical processes in an aquifer system.</title>
        <authorList>
            <person name="Anantharaman K."/>
            <person name="Brown C.T."/>
            <person name="Hug L.A."/>
            <person name="Sharon I."/>
            <person name="Castelle C.J."/>
            <person name="Probst A.J."/>
            <person name="Thomas B.C."/>
            <person name="Singh A."/>
            <person name="Wilkins M.J."/>
            <person name="Karaoz U."/>
            <person name="Brodie E.L."/>
            <person name="Williams K.H."/>
            <person name="Hubbard S.S."/>
            <person name="Banfield J.F."/>
        </authorList>
    </citation>
    <scope>NUCLEOTIDE SEQUENCE [LARGE SCALE GENOMIC DNA]</scope>
</reference>
<gene>
    <name evidence="1" type="ORF">A2714_03190</name>
</gene>